<dbReference type="PROSITE" id="PS51319">
    <property type="entry name" value="TFIIS_N"/>
    <property type="match status" value="1"/>
</dbReference>
<dbReference type="Pfam" id="PF01426">
    <property type="entry name" value="BAH"/>
    <property type="match status" value="1"/>
</dbReference>
<accession>A0A9R1W985</accession>
<dbReference type="AlphaFoldDB" id="A0A9R1W985"/>
<dbReference type="InterPro" id="IPR003617">
    <property type="entry name" value="TFIIS/CRSP70_N_sub"/>
</dbReference>
<dbReference type="GO" id="GO:0005634">
    <property type="term" value="C:nucleus"/>
    <property type="evidence" value="ECO:0007669"/>
    <property type="project" value="UniProtKB-SubCell"/>
</dbReference>
<feature type="domain" description="BAH" evidence="5">
    <location>
        <begin position="47"/>
        <end position="162"/>
    </location>
</feature>
<dbReference type="Pfam" id="PF08711">
    <property type="entry name" value="Med26"/>
    <property type="match status" value="1"/>
</dbReference>
<dbReference type="CDD" id="cd00183">
    <property type="entry name" value="TFIIS_I"/>
    <property type="match status" value="1"/>
</dbReference>
<dbReference type="SMART" id="SM00509">
    <property type="entry name" value="TFS2N"/>
    <property type="match status" value="1"/>
</dbReference>
<evidence type="ECO:0000256" key="3">
    <source>
        <dbReference type="PROSITE-ProRule" id="PRU00649"/>
    </source>
</evidence>
<reference evidence="7 8" key="1">
    <citation type="journal article" date="2017" name="Nat. Commun.">
        <title>Genome assembly with in vitro proximity ligation data and whole-genome triplication in lettuce.</title>
        <authorList>
            <person name="Reyes-Chin-Wo S."/>
            <person name="Wang Z."/>
            <person name="Yang X."/>
            <person name="Kozik A."/>
            <person name="Arikit S."/>
            <person name="Song C."/>
            <person name="Xia L."/>
            <person name="Froenicke L."/>
            <person name="Lavelle D.O."/>
            <person name="Truco M.J."/>
            <person name="Xia R."/>
            <person name="Zhu S."/>
            <person name="Xu C."/>
            <person name="Xu H."/>
            <person name="Xu X."/>
            <person name="Cox K."/>
            <person name="Korf I."/>
            <person name="Meyers B.C."/>
            <person name="Michelmore R.W."/>
        </authorList>
    </citation>
    <scope>NUCLEOTIDE SEQUENCE [LARGE SCALE GENOMIC DNA]</scope>
    <source>
        <strain evidence="8">cv. Salinas</strain>
        <tissue evidence="7">Seedlings</tissue>
    </source>
</reference>
<dbReference type="InterPro" id="IPR035441">
    <property type="entry name" value="TFIIS/LEDGF_dom_sf"/>
</dbReference>
<dbReference type="InterPro" id="IPR017923">
    <property type="entry name" value="TFIIS_N"/>
</dbReference>
<feature type="compositionally biased region" description="Polar residues" evidence="4">
    <location>
        <begin position="645"/>
        <end position="655"/>
    </location>
</feature>
<feature type="compositionally biased region" description="Pro residues" evidence="4">
    <location>
        <begin position="454"/>
        <end position="468"/>
    </location>
</feature>
<evidence type="ECO:0000256" key="1">
    <source>
        <dbReference type="ARBA" id="ARBA00004123"/>
    </source>
</evidence>
<evidence type="ECO:0000259" key="6">
    <source>
        <dbReference type="PROSITE" id="PS51319"/>
    </source>
</evidence>
<dbReference type="SUPFAM" id="SSF47676">
    <property type="entry name" value="Conserved domain common to transcription factors TFIIS, elongin A, CRSP70"/>
    <property type="match status" value="1"/>
</dbReference>
<dbReference type="Gene3D" id="2.30.30.490">
    <property type="match status" value="1"/>
</dbReference>
<keyword evidence="8" id="KW-1185">Reference proteome</keyword>
<dbReference type="PROSITE" id="PS51038">
    <property type="entry name" value="BAH"/>
    <property type="match status" value="1"/>
</dbReference>
<organism evidence="7 8">
    <name type="scientific">Lactuca sativa</name>
    <name type="common">Garden lettuce</name>
    <dbReference type="NCBI Taxonomy" id="4236"/>
    <lineage>
        <taxon>Eukaryota</taxon>
        <taxon>Viridiplantae</taxon>
        <taxon>Streptophyta</taxon>
        <taxon>Embryophyta</taxon>
        <taxon>Tracheophyta</taxon>
        <taxon>Spermatophyta</taxon>
        <taxon>Magnoliopsida</taxon>
        <taxon>eudicotyledons</taxon>
        <taxon>Gunneridae</taxon>
        <taxon>Pentapetalae</taxon>
        <taxon>asterids</taxon>
        <taxon>campanulids</taxon>
        <taxon>Asterales</taxon>
        <taxon>Asteraceae</taxon>
        <taxon>Cichorioideae</taxon>
        <taxon>Cichorieae</taxon>
        <taxon>Lactucinae</taxon>
        <taxon>Lactuca</taxon>
    </lineage>
</organism>
<evidence type="ECO:0000256" key="2">
    <source>
        <dbReference type="ARBA" id="ARBA00023242"/>
    </source>
</evidence>
<feature type="compositionally biased region" description="Basic and acidic residues" evidence="4">
    <location>
        <begin position="726"/>
        <end position="755"/>
    </location>
</feature>
<dbReference type="Gramene" id="rna-gnl|WGS:NBSK|LSAT_2X92701_mrna">
    <property type="protein sequence ID" value="cds-PLY77796.1"/>
    <property type="gene ID" value="gene-LSAT_2X92701"/>
</dbReference>
<feature type="compositionally biased region" description="Basic and acidic residues" evidence="4">
    <location>
        <begin position="683"/>
        <end position="696"/>
    </location>
</feature>
<feature type="compositionally biased region" description="Low complexity" evidence="4">
    <location>
        <begin position="919"/>
        <end position="928"/>
    </location>
</feature>
<dbReference type="Gene3D" id="1.20.930.10">
    <property type="entry name" value="Conserved domain common to transcription factors TFIIS, elongin A, CRSP70"/>
    <property type="match status" value="1"/>
</dbReference>
<feature type="compositionally biased region" description="Pro residues" evidence="4">
    <location>
        <begin position="194"/>
        <end position="204"/>
    </location>
</feature>
<name>A0A9R1W985_LACSA</name>
<evidence type="ECO:0000313" key="7">
    <source>
        <dbReference type="EMBL" id="KAJ0219673.1"/>
    </source>
</evidence>
<proteinExistence type="predicted"/>
<gene>
    <name evidence="7" type="ORF">LSAT_V11C200083430</name>
</gene>
<sequence>MYGRWEGELWFNRRHMWSVPSPSTPSLVAPIKSSVFIDSNSFSKDGRKIHVGDCALFKPPHDSPPFVGIIRRLIVDKEDNLSLSVNWLYRPSDVKLLKGASLEAAPNEVFYSFHQDKIPAASLLHPCKVAFLRKGVELPSRVSSFVCRRVYDVETKRLWWLTDQDYLNERQEVVDQLLDKTRVEMYGGHSPKPLNGPGPGPGPNGTPQVKGKKREQTSDSGQLRPEDMLKAEIAKITDKGGLVDFEGVEKIIQLMQPESGDKKVDLASRIMLVNVISVTDSFDCLSRFVQLRGLLILDEWLQEFHKGKISDGSPKEGDLSVEEFLFALLRALDRLPVNIHALQTCNVGKSVNHLRSHKNPEILKKAKCLVDTWKKSVEAEMNMIERKRVEQMNIIETRSGTRRAGSGSWSNKQMMPEVSPHVVKQVKISTSQPSVVKAQGKHNSGEAIVKSPESPSPTKLPGPVPPGIAPSDVPVKQEKSSSSSPSASGKGSPFRATPERATEENIHNSQRLIVRLPNTGRSPAHTASGGSVEDHLDGSGRPKGKVETPPDNNVVAMDTDSCKGKEGLVGCDADDGEASKGADSASGGGGTIKSGKSHEASYSSINALVESCAKFSEVNTSLPAGNDVGMNLLASVAAGEMSRSDVATSSCSPENKQPLPEDTCSEDNGNPRQSIEDGSQVEDNLKVSNGHDHARLAETSNAVPMAPEVGPAPSAAADATGISGKVETHVNDEPSSRSSSDKHEDEKKSMQKEHDDVDSELLKPSCGHVSLEQFEEKENTDPDSSVLLQSSENVDKNEAQEGDGSGPSASTSAPPVSEKTVKLDFDLNEVVPSDDIERHSSLHSASSVVGGNRVASVTVAAAAKGPFLSSENLLKGKAELGWKGSAATSAFRPAEPRKAREFLDFDLNVGVADDVIVNNQNQNQNQNNPPSSKYVDSRNKGGLDLDLNACEETPDVGPLMVSFSRPQIPPRSLLSSGFDLNNGPGIEEIGSESIPHSRNGIQFLPNVPSVRMGNIDVGNFHSWFPPSSTYPAIPIPAQSYSMPVPQRMLTPMAATSASGGGGGSGTPFNPELFRGPVLSSSPAVAFPSTAPFQFPGFPFETNFSMPSNTVSPAYVGSSAGPGPGPICFPAIPSQLVGPLSSSNYRPYVMGLPGGSSNDNKKWGTHGLDLNSGPGGPDETLPSGLRQLPLGDEQLKMFQQMAASGGSSGGGGVFKRKEPVDGWDGDSRINSYKHPSWQ</sequence>
<feature type="region of interest" description="Disordered" evidence="4">
    <location>
        <begin position="185"/>
        <end position="224"/>
    </location>
</feature>
<dbReference type="EMBL" id="NBSK02000002">
    <property type="protein sequence ID" value="KAJ0219673.1"/>
    <property type="molecule type" value="Genomic_DNA"/>
</dbReference>
<evidence type="ECO:0008006" key="9">
    <source>
        <dbReference type="Google" id="ProtNLM"/>
    </source>
</evidence>
<feature type="compositionally biased region" description="Basic and acidic residues" evidence="4">
    <location>
        <begin position="532"/>
        <end position="548"/>
    </location>
</feature>
<evidence type="ECO:0000259" key="5">
    <source>
        <dbReference type="PROSITE" id="PS51038"/>
    </source>
</evidence>
<feature type="region of interest" description="Disordered" evidence="4">
    <location>
        <begin position="431"/>
        <end position="563"/>
    </location>
</feature>
<feature type="region of interest" description="Disordered" evidence="4">
    <location>
        <begin position="639"/>
        <end position="821"/>
    </location>
</feature>
<comment type="caution">
    <text evidence="7">The sequence shown here is derived from an EMBL/GenBank/DDBJ whole genome shotgun (WGS) entry which is preliminary data.</text>
</comment>
<dbReference type="PANTHER" id="PTHR46548">
    <property type="entry name" value="BAH AND TFIIS DOMAIN-CONTAINING PROTEIN-RELATED"/>
    <property type="match status" value="1"/>
</dbReference>
<feature type="domain" description="TFIIS N-terminal" evidence="6">
    <location>
        <begin position="295"/>
        <end position="380"/>
    </location>
</feature>
<protein>
    <recommendedName>
        <fullName evidence="9">BAH domain-containing protein</fullName>
    </recommendedName>
</protein>
<keyword evidence="2 3" id="KW-0539">Nucleus</keyword>
<dbReference type="SMART" id="SM00439">
    <property type="entry name" value="BAH"/>
    <property type="match status" value="1"/>
</dbReference>
<feature type="region of interest" description="Disordered" evidence="4">
    <location>
        <begin position="1198"/>
        <end position="1237"/>
    </location>
</feature>
<dbReference type="InterPro" id="IPR043151">
    <property type="entry name" value="BAH_sf"/>
</dbReference>
<feature type="compositionally biased region" description="Polar residues" evidence="4">
    <location>
        <begin position="666"/>
        <end position="677"/>
    </location>
</feature>
<dbReference type="InterPro" id="IPR001025">
    <property type="entry name" value="BAH_dom"/>
</dbReference>
<feature type="region of interest" description="Disordered" evidence="4">
    <location>
        <begin position="919"/>
        <end position="939"/>
    </location>
</feature>
<feature type="compositionally biased region" description="Basic and acidic residues" evidence="4">
    <location>
        <begin position="497"/>
        <end position="506"/>
    </location>
</feature>
<feature type="compositionally biased region" description="Polar residues" evidence="4">
    <location>
        <begin position="782"/>
        <end position="792"/>
    </location>
</feature>
<feature type="region of interest" description="Disordered" evidence="4">
    <location>
        <begin position="575"/>
        <end position="600"/>
    </location>
</feature>
<evidence type="ECO:0000256" key="4">
    <source>
        <dbReference type="SAM" id="MobiDB-lite"/>
    </source>
</evidence>
<evidence type="ECO:0000313" key="8">
    <source>
        <dbReference type="Proteomes" id="UP000235145"/>
    </source>
</evidence>
<feature type="region of interest" description="Disordered" evidence="4">
    <location>
        <begin position="1156"/>
        <end position="1183"/>
    </location>
</feature>
<dbReference type="Proteomes" id="UP000235145">
    <property type="component" value="Unassembled WGS sequence"/>
</dbReference>
<dbReference type="GO" id="GO:0003682">
    <property type="term" value="F:chromatin binding"/>
    <property type="evidence" value="ECO:0007669"/>
    <property type="project" value="InterPro"/>
</dbReference>
<dbReference type="PANTHER" id="PTHR46548:SF1">
    <property type="entry name" value="BAH AND TFIIS DOMAIN-CONTAINING PROTEIN-RELATED"/>
    <property type="match status" value="1"/>
</dbReference>
<feature type="compositionally biased region" description="Low complexity" evidence="4">
    <location>
        <begin position="480"/>
        <end position="493"/>
    </location>
</feature>
<feature type="compositionally biased region" description="Low complexity" evidence="4">
    <location>
        <begin position="806"/>
        <end position="817"/>
    </location>
</feature>
<comment type="subcellular location">
    <subcellularLocation>
        <location evidence="1 3">Nucleus</location>
    </subcellularLocation>
</comment>